<dbReference type="AlphaFoldDB" id="A0AAD8NSM9"/>
<name>A0AAD8NSM9_TARER</name>
<proteinExistence type="predicted"/>
<gene>
    <name evidence="2" type="ORF">QVD17_28680</name>
</gene>
<comment type="caution">
    <text evidence="2">The sequence shown here is derived from an EMBL/GenBank/DDBJ whole genome shotgun (WGS) entry which is preliminary data.</text>
</comment>
<evidence type="ECO:0000313" key="2">
    <source>
        <dbReference type="EMBL" id="KAK1419508.1"/>
    </source>
</evidence>
<feature type="coiled-coil region" evidence="1">
    <location>
        <begin position="278"/>
        <end position="305"/>
    </location>
</feature>
<organism evidence="2 3">
    <name type="scientific">Tagetes erecta</name>
    <name type="common">African marigold</name>
    <dbReference type="NCBI Taxonomy" id="13708"/>
    <lineage>
        <taxon>Eukaryota</taxon>
        <taxon>Viridiplantae</taxon>
        <taxon>Streptophyta</taxon>
        <taxon>Embryophyta</taxon>
        <taxon>Tracheophyta</taxon>
        <taxon>Spermatophyta</taxon>
        <taxon>Magnoliopsida</taxon>
        <taxon>eudicotyledons</taxon>
        <taxon>Gunneridae</taxon>
        <taxon>Pentapetalae</taxon>
        <taxon>asterids</taxon>
        <taxon>campanulids</taxon>
        <taxon>Asterales</taxon>
        <taxon>Asteraceae</taxon>
        <taxon>Asteroideae</taxon>
        <taxon>Heliantheae alliance</taxon>
        <taxon>Tageteae</taxon>
        <taxon>Tagetes</taxon>
    </lineage>
</organism>
<keyword evidence="1" id="KW-0175">Coiled coil</keyword>
<accession>A0AAD8NSM9</accession>
<evidence type="ECO:0000313" key="3">
    <source>
        <dbReference type="Proteomes" id="UP001229421"/>
    </source>
</evidence>
<dbReference type="EMBL" id="JAUHHV010000007">
    <property type="protein sequence ID" value="KAK1419508.1"/>
    <property type="molecule type" value="Genomic_DNA"/>
</dbReference>
<sequence>MKKIQRWLPLKRRPIPLVVMICLMMSTYKREVMFLVRNHQSPSVLGVVWQSASYSSLGANGMLHVGSDRASVQGTFISPYEKSQVDRKVKCKSAKGERKLVVLGAPSVSGSGVVKPGGAVAGTSVGVMKNKDIWGPTLPASGSLSTFLFRYPVETTISDVDFHRPCVPDWRVVHGTQLADSRVCKDWLGRVVHGTQLADSGVCKDWLVRSVPPGERLLVQNKDSSAISNSVATALAILVGHYLELCRRSDYDRHKYVAALARRADDLSQKLTVKCRLLSEGETRLKASQNDLDVARSELKAVQTEMLLVVAERDHLKGVSGALSDVEKQLSEKCAKCASLSRVGEQLKAFRDWLLSHGFKNFLRCVRRDSSYVDKLHCLTAAANHVGCQDGLSDCFQSCQDNMTIERRLDSMEPCPALLDAYHVFDLVIPDVLGNYVIFLLEMTSRL</sequence>
<reference evidence="2" key="1">
    <citation type="journal article" date="2023" name="bioRxiv">
        <title>Improved chromosome-level genome assembly for marigold (Tagetes erecta).</title>
        <authorList>
            <person name="Jiang F."/>
            <person name="Yuan L."/>
            <person name="Wang S."/>
            <person name="Wang H."/>
            <person name="Xu D."/>
            <person name="Wang A."/>
            <person name="Fan W."/>
        </authorList>
    </citation>
    <scope>NUCLEOTIDE SEQUENCE</scope>
    <source>
        <strain evidence="2">WSJ</strain>
        <tissue evidence="2">Leaf</tissue>
    </source>
</reference>
<evidence type="ECO:0000256" key="1">
    <source>
        <dbReference type="SAM" id="Coils"/>
    </source>
</evidence>
<protein>
    <submittedName>
        <fullName evidence="2">Uncharacterized protein</fullName>
    </submittedName>
</protein>
<dbReference type="Proteomes" id="UP001229421">
    <property type="component" value="Unassembled WGS sequence"/>
</dbReference>
<keyword evidence="3" id="KW-1185">Reference proteome</keyword>